<dbReference type="InterPro" id="IPR024051">
    <property type="entry name" value="AICAR_Tfase_dup_dom_sf"/>
</dbReference>
<dbReference type="GO" id="GO:0003937">
    <property type="term" value="F:IMP cyclohydrolase activity"/>
    <property type="evidence" value="ECO:0007669"/>
    <property type="project" value="UniProtKB-UniRule"/>
</dbReference>
<dbReference type="EC" id="2.1.2.3" evidence="10"/>
<dbReference type="SUPFAM" id="SSF52335">
    <property type="entry name" value="Methylglyoxal synthase-like"/>
    <property type="match status" value="1"/>
</dbReference>
<evidence type="ECO:0000256" key="8">
    <source>
        <dbReference type="ARBA" id="ARBA00050488"/>
    </source>
</evidence>
<dbReference type="KEGG" id="msea:METESE_35850"/>
<keyword evidence="6 10" id="KW-0378">Hydrolase</keyword>
<evidence type="ECO:0000256" key="4">
    <source>
        <dbReference type="ARBA" id="ARBA00022679"/>
    </source>
</evidence>
<dbReference type="FunFam" id="3.40.140.20:FF:000001">
    <property type="entry name" value="Bifunctional purine biosynthesis protein PurH"/>
    <property type="match status" value="1"/>
</dbReference>
<reference evidence="12" key="1">
    <citation type="journal article" date="2023" name="Int. J. Syst. Evol. Microbiol.">
        <title>Mesoterricola silvestris gen. nov., sp. nov., Mesoterricola sediminis sp. nov., Geothrix oryzae sp. nov., Geothrix edaphica sp. nov., Geothrix rubra sp. nov., and Geothrix limicola sp. nov., six novel members of Acidobacteriota isolated from soils.</title>
        <authorList>
            <person name="Itoh H."/>
            <person name="Sugisawa Y."/>
            <person name="Mise K."/>
            <person name="Xu Z."/>
            <person name="Kuniyasu M."/>
            <person name="Ushijima N."/>
            <person name="Kawano K."/>
            <person name="Kobayashi E."/>
            <person name="Shiratori Y."/>
            <person name="Masuda Y."/>
            <person name="Senoo K."/>
        </authorList>
    </citation>
    <scope>NUCLEOTIDE SEQUENCE</scope>
    <source>
        <strain evidence="12">W786</strain>
    </source>
</reference>
<comment type="pathway">
    <text evidence="2 10">Purine metabolism; IMP biosynthesis via de novo pathway; 5-formamido-1-(5-phospho-D-ribosyl)imidazole-4-carboxamide from 5-amino-1-(5-phospho-D-ribosyl)imidazole-4-carboxamide (10-formyl THF route): step 1/1.</text>
</comment>
<dbReference type="SMART" id="SM00798">
    <property type="entry name" value="AICARFT_IMPCHas"/>
    <property type="match status" value="1"/>
</dbReference>
<dbReference type="InterPro" id="IPR036914">
    <property type="entry name" value="MGS-like_dom_sf"/>
</dbReference>
<evidence type="ECO:0000256" key="6">
    <source>
        <dbReference type="ARBA" id="ARBA00022801"/>
    </source>
</evidence>
<keyword evidence="13" id="KW-1185">Reference proteome</keyword>
<dbReference type="NCBIfam" id="TIGR00355">
    <property type="entry name" value="purH"/>
    <property type="match status" value="1"/>
</dbReference>
<comment type="catalytic activity">
    <reaction evidence="9 10">
        <text>IMP + H2O = 5-formamido-1-(5-phospho-D-ribosyl)imidazole-4-carboxamide</text>
        <dbReference type="Rhea" id="RHEA:18445"/>
        <dbReference type="ChEBI" id="CHEBI:15377"/>
        <dbReference type="ChEBI" id="CHEBI:58053"/>
        <dbReference type="ChEBI" id="CHEBI:58467"/>
        <dbReference type="EC" id="3.5.4.10"/>
    </reaction>
</comment>
<proteinExistence type="inferred from homology"/>
<dbReference type="EMBL" id="AP027081">
    <property type="protein sequence ID" value="BDU78627.1"/>
    <property type="molecule type" value="Genomic_DNA"/>
</dbReference>
<evidence type="ECO:0000256" key="9">
    <source>
        <dbReference type="ARBA" id="ARBA00050687"/>
    </source>
</evidence>
<dbReference type="InterPro" id="IPR011607">
    <property type="entry name" value="MGS-like_dom"/>
</dbReference>
<dbReference type="CDD" id="cd01421">
    <property type="entry name" value="IMPCH"/>
    <property type="match status" value="1"/>
</dbReference>
<evidence type="ECO:0000256" key="1">
    <source>
        <dbReference type="ARBA" id="ARBA00004844"/>
    </source>
</evidence>
<dbReference type="GO" id="GO:0005829">
    <property type="term" value="C:cytosol"/>
    <property type="evidence" value="ECO:0007669"/>
    <property type="project" value="TreeGrafter"/>
</dbReference>
<dbReference type="AlphaFoldDB" id="A0AA48GVZ1"/>
<evidence type="ECO:0000256" key="3">
    <source>
        <dbReference type="ARBA" id="ARBA00007667"/>
    </source>
</evidence>
<evidence type="ECO:0000256" key="5">
    <source>
        <dbReference type="ARBA" id="ARBA00022755"/>
    </source>
</evidence>
<dbReference type="InterPro" id="IPR016193">
    <property type="entry name" value="Cytidine_deaminase-like"/>
</dbReference>
<keyword evidence="4 10" id="KW-0808">Transferase</keyword>
<dbReference type="GO" id="GO:0004643">
    <property type="term" value="F:phosphoribosylaminoimidazolecarboxamide formyltransferase activity"/>
    <property type="evidence" value="ECO:0007669"/>
    <property type="project" value="UniProtKB-UniRule"/>
</dbReference>
<protein>
    <recommendedName>
        <fullName evidence="10">Bifunctional purine biosynthesis protein PurH</fullName>
    </recommendedName>
    <domain>
        <recommendedName>
            <fullName evidence="10">Phosphoribosylaminoimidazolecarboxamide formyltransferase</fullName>
            <ecNumber evidence="10">2.1.2.3</ecNumber>
        </recommendedName>
        <alternativeName>
            <fullName evidence="10">AICAR transformylase</fullName>
        </alternativeName>
    </domain>
    <domain>
        <recommendedName>
            <fullName evidence="10">IMP cyclohydrolase</fullName>
            <ecNumber evidence="10">3.5.4.10</ecNumber>
        </recommendedName>
        <alternativeName>
            <fullName evidence="10">ATIC</fullName>
        </alternativeName>
        <alternativeName>
            <fullName evidence="10">IMP synthase</fullName>
        </alternativeName>
        <alternativeName>
            <fullName evidence="10">Inosinicase</fullName>
        </alternativeName>
    </domain>
</protein>
<dbReference type="GO" id="GO:0006189">
    <property type="term" value="P:'de novo' IMP biosynthetic process"/>
    <property type="evidence" value="ECO:0007669"/>
    <property type="project" value="UniProtKB-UniRule"/>
</dbReference>
<dbReference type="Pfam" id="PF02142">
    <property type="entry name" value="MGS"/>
    <property type="match status" value="1"/>
</dbReference>
<evidence type="ECO:0000256" key="7">
    <source>
        <dbReference type="ARBA" id="ARBA00023268"/>
    </source>
</evidence>
<dbReference type="Gene3D" id="3.40.140.20">
    <property type="match status" value="2"/>
</dbReference>
<dbReference type="PROSITE" id="PS51855">
    <property type="entry name" value="MGS"/>
    <property type="match status" value="1"/>
</dbReference>
<keyword evidence="7 10" id="KW-0511">Multifunctional enzyme</keyword>
<keyword evidence="5 10" id="KW-0658">Purine biosynthesis</keyword>
<dbReference type="PANTHER" id="PTHR11692:SF0">
    <property type="entry name" value="BIFUNCTIONAL PURINE BIOSYNTHESIS PROTEIN ATIC"/>
    <property type="match status" value="1"/>
</dbReference>
<name>A0AA48GVZ1_9BACT</name>
<dbReference type="Pfam" id="PF01808">
    <property type="entry name" value="AICARFT_IMPCHas"/>
    <property type="match status" value="1"/>
</dbReference>
<dbReference type="InterPro" id="IPR002695">
    <property type="entry name" value="PurH-like"/>
</dbReference>
<dbReference type="PIRSF" id="PIRSF000414">
    <property type="entry name" value="AICARFT_IMPCHas"/>
    <property type="match status" value="1"/>
</dbReference>
<dbReference type="FunFam" id="3.40.50.1380:FF:000001">
    <property type="entry name" value="Bifunctional purine biosynthesis protein PurH"/>
    <property type="match status" value="1"/>
</dbReference>
<evidence type="ECO:0000313" key="13">
    <source>
        <dbReference type="Proteomes" id="UP001228113"/>
    </source>
</evidence>
<dbReference type="Proteomes" id="UP001228113">
    <property type="component" value="Chromosome"/>
</dbReference>
<comment type="catalytic activity">
    <reaction evidence="8 10">
        <text>(6R)-10-formyltetrahydrofolate + 5-amino-1-(5-phospho-beta-D-ribosyl)imidazole-4-carboxamide = 5-formamido-1-(5-phospho-D-ribosyl)imidazole-4-carboxamide + (6S)-5,6,7,8-tetrahydrofolate</text>
        <dbReference type="Rhea" id="RHEA:22192"/>
        <dbReference type="ChEBI" id="CHEBI:57453"/>
        <dbReference type="ChEBI" id="CHEBI:58467"/>
        <dbReference type="ChEBI" id="CHEBI:58475"/>
        <dbReference type="ChEBI" id="CHEBI:195366"/>
        <dbReference type="EC" id="2.1.2.3"/>
    </reaction>
</comment>
<evidence type="ECO:0000313" key="12">
    <source>
        <dbReference type="EMBL" id="BDU78627.1"/>
    </source>
</evidence>
<evidence type="ECO:0000256" key="10">
    <source>
        <dbReference type="HAMAP-Rule" id="MF_00139"/>
    </source>
</evidence>
<dbReference type="NCBIfam" id="NF002049">
    <property type="entry name" value="PRK00881.1"/>
    <property type="match status" value="1"/>
</dbReference>
<sequence length="521" mass="55538">MKEWIFAGIDMATALLSVYDKTGLLPLAEGLHGLGWHLLATGGTLKALLEAGLPVQEVADYTGAPEAFGGRVKTLHPRIHGGLLYRREEASHVADAERLDIPPIDLVVVNLYPFEATAARPGVTPAECIEQIDIGGPSMIRSAAKNHAAVTVLTDPGQYEMFLSKLAEGTWSLADRKACALAAFQRTAAYDAAISAWMAIALDAEALPERFSIGLEAKQGLRYGENPHQHAAFYVRPGAPEEGIAASRQLQGKELSFNNLLDADAAARTVFQFAAPSCVIVKHNNPCGVGRGPHVLEAFLKAQAGDPVSSFGGIVAFNRPVGVEVAQAMVQSFWEVVMAPGFSAEALAIFAAKKQLRILETPATWPLSAHGLDLRSIGGGFLVQRPDDAFTPVEQWQVKATGRGPRPLMEDMVLAQTVAKAVKSNAIVLVRDGGTVGIGAGQMSRVDSVEIACRKAGDRAKGAILGSDAFFPFADGLEVAVQHGVTAFIEPGGSLRDKDVIEAAQRLGVWLFFTGTRHFRH</sequence>
<dbReference type="SUPFAM" id="SSF53927">
    <property type="entry name" value="Cytidine deaminase-like"/>
    <property type="match status" value="1"/>
</dbReference>
<dbReference type="SMART" id="SM00851">
    <property type="entry name" value="MGS"/>
    <property type="match status" value="1"/>
</dbReference>
<evidence type="ECO:0000256" key="2">
    <source>
        <dbReference type="ARBA" id="ARBA00004954"/>
    </source>
</evidence>
<dbReference type="EC" id="3.5.4.10" evidence="10"/>
<gene>
    <name evidence="10 12" type="primary">purH</name>
    <name evidence="12" type="ORF">METESE_35850</name>
</gene>
<comment type="similarity">
    <text evidence="3 10">Belongs to the PurH family.</text>
</comment>
<comment type="domain">
    <text evidence="10">The IMP cyclohydrolase activity resides in the N-terminal region.</text>
</comment>
<evidence type="ECO:0000259" key="11">
    <source>
        <dbReference type="PROSITE" id="PS51855"/>
    </source>
</evidence>
<organism evidence="12 13">
    <name type="scientific">Mesoterricola sediminis</name>
    <dbReference type="NCBI Taxonomy" id="2927980"/>
    <lineage>
        <taxon>Bacteria</taxon>
        <taxon>Pseudomonadati</taxon>
        <taxon>Acidobacteriota</taxon>
        <taxon>Holophagae</taxon>
        <taxon>Holophagales</taxon>
        <taxon>Holophagaceae</taxon>
        <taxon>Mesoterricola</taxon>
    </lineage>
</organism>
<comment type="pathway">
    <text evidence="1 10">Purine metabolism; IMP biosynthesis via de novo pathway; IMP from 5-formamido-1-(5-phospho-D-ribosyl)imidazole-4-carboxamide: step 1/1.</text>
</comment>
<dbReference type="Gene3D" id="3.40.50.1380">
    <property type="entry name" value="Methylglyoxal synthase-like domain"/>
    <property type="match status" value="1"/>
</dbReference>
<dbReference type="HAMAP" id="MF_00139">
    <property type="entry name" value="PurH"/>
    <property type="match status" value="1"/>
</dbReference>
<dbReference type="PANTHER" id="PTHR11692">
    <property type="entry name" value="BIFUNCTIONAL PURINE BIOSYNTHESIS PROTEIN PURH"/>
    <property type="match status" value="1"/>
</dbReference>
<accession>A0AA48GVZ1</accession>
<feature type="domain" description="MGS-like" evidence="11">
    <location>
        <begin position="1"/>
        <end position="154"/>
    </location>
</feature>